<keyword evidence="2" id="KW-1003">Cell membrane</keyword>
<protein>
    <submittedName>
        <fullName evidence="6">Lipopolysaccharide biosynthesis protein</fullName>
    </submittedName>
</protein>
<evidence type="ECO:0000313" key="6">
    <source>
        <dbReference type="EMBL" id="RHD71286.1"/>
    </source>
</evidence>
<evidence type="ECO:0000256" key="1">
    <source>
        <dbReference type="ARBA" id="ARBA00004651"/>
    </source>
</evidence>
<dbReference type="PANTHER" id="PTHR30250">
    <property type="entry name" value="PST FAMILY PREDICTED COLANIC ACID TRANSPORTER"/>
    <property type="match status" value="1"/>
</dbReference>
<evidence type="ECO:0000313" key="7">
    <source>
        <dbReference type="Proteomes" id="UP000284660"/>
    </source>
</evidence>
<dbReference type="RefSeq" id="WP_122114943.1">
    <property type="nucleotide sequence ID" value="NZ_JAQFBS010000001.1"/>
</dbReference>
<sequence length="512" mass="57158">MSTENVINNQRIAKNTFLLYLRTIFVLAVSLYTSRLVLKVLGVDDYGIYQVVGGMVTMFGILSNALSAAISRFITFELGSGKAERLKRLFSTSVVVQYVLAGIVFIIAEVVAIWFMETEMQLPKGREFAAKCVLHCSLFTFCVNLISIPYNACIIAHEHMKAFAYMSVVDVVLKLIACLGVMCIPIDKLISYSIFLAVISISIRILYWLYCKKHFEETRGSVAFDWCIFKEMLGFSGWSFLTNANGILNTQGVNMLINVFFGVTVNASRGISSQVESAVLQFVNNFTMAVNPQIIKSYAAGDIQGLYTLICRGAKFAYFAMFIMVLPLVCETPYMLSVWLTIVPPHTVIFVQLSLILGIFDCIGFSSYTACMATGRIRLYSITLAIIGALEFPLTWIFFTYGAPVVSTYYLYIFVKILVLIARVILLRDMVGLPPQMYIIEVLIPILLTTLIAIIPSLLIISFFPSSFVRLCISVIVAIISVGLSALYIGMTQREREVILEKANSVVNRLKK</sequence>
<keyword evidence="3" id="KW-0812">Transmembrane</keyword>
<dbReference type="InterPro" id="IPR050833">
    <property type="entry name" value="Poly_Biosynth_Transport"/>
</dbReference>
<accession>A0A3R6GQG3</accession>
<dbReference type="EMBL" id="QSJN01000018">
    <property type="protein sequence ID" value="RHD71286.1"/>
    <property type="molecule type" value="Genomic_DNA"/>
</dbReference>
<comment type="subcellular location">
    <subcellularLocation>
        <location evidence="1">Cell membrane</location>
        <topology evidence="1">Multi-pass membrane protein</topology>
    </subcellularLocation>
</comment>
<organism evidence="6 7">
    <name type="scientific">Parabacteroides distasonis</name>
    <dbReference type="NCBI Taxonomy" id="823"/>
    <lineage>
        <taxon>Bacteria</taxon>
        <taxon>Pseudomonadati</taxon>
        <taxon>Bacteroidota</taxon>
        <taxon>Bacteroidia</taxon>
        <taxon>Bacteroidales</taxon>
        <taxon>Tannerellaceae</taxon>
        <taxon>Parabacteroides</taxon>
    </lineage>
</organism>
<dbReference type="AlphaFoldDB" id="A0A3R6GQG3"/>
<name>A0A3R6GQG3_PARDI</name>
<comment type="caution">
    <text evidence="6">The sequence shown here is derived from an EMBL/GenBank/DDBJ whole genome shotgun (WGS) entry which is preliminary data.</text>
</comment>
<reference evidence="6 7" key="1">
    <citation type="submission" date="2018-08" db="EMBL/GenBank/DDBJ databases">
        <title>A genome reference for cultivated species of the human gut microbiota.</title>
        <authorList>
            <person name="Zou Y."/>
            <person name="Xue W."/>
            <person name="Luo G."/>
        </authorList>
    </citation>
    <scope>NUCLEOTIDE SEQUENCE [LARGE SCALE GENOMIC DNA]</scope>
    <source>
        <strain evidence="6 7">AM30-4</strain>
    </source>
</reference>
<keyword evidence="4" id="KW-1133">Transmembrane helix</keyword>
<evidence type="ECO:0000256" key="3">
    <source>
        <dbReference type="ARBA" id="ARBA00022692"/>
    </source>
</evidence>
<evidence type="ECO:0000256" key="5">
    <source>
        <dbReference type="ARBA" id="ARBA00023136"/>
    </source>
</evidence>
<keyword evidence="5" id="KW-0472">Membrane</keyword>
<proteinExistence type="predicted"/>
<dbReference type="PANTHER" id="PTHR30250:SF26">
    <property type="entry name" value="PSMA PROTEIN"/>
    <property type="match status" value="1"/>
</dbReference>
<gene>
    <name evidence="6" type="ORF">DW782_19555</name>
</gene>
<dbReference type="Proteomes" id="UP000284660">
    <property type="component" value="Unassembled WGS sequence"/>
</dbReference>
<dbReference type="GO" id="GO:0005886">
    <property type="term" value="C:plasma membrane"/>
    <property type="evidence" value="ECO:0007669"/>
    <property type="project" value="UniProtKB-SubCell"/>
</dbReference>
<evidence type="ECO:0000256" key="2">
    <source>
        <dbReference type="ARBA" id="ARBA00022475"/>
    </source>
</evidence>
<evidence type="ECO:0000256" key="4">
    <source>
        <dbReference type="ARBA" id="ARBA00022989"/>
    </source>
</evidence>